<evidence type="ECO:0000256" key="1">
    <source>
        <dbReference type="ARBA" id="ARBA00001947"/>
    </source>
</evidence>
<sequence>MAAPPKAAQPHSPPAKAAPKCPPRAKAKGKALAKGPKGPGPPPKKAAPAKAAAKAESTPVGDQTKVNPFGARRVRWRTLNSAEGTVFHGLGAGHLRSDTAKMLNEVFTVVHGSSGRSSFVPKSAGVCLLDRNRAQQLAIVFRRSPVPLQKLCSALLTLDFSLPLGDEELEGLIQAWPTKADFEEVAKYTGPTEHLRDVEQCIKQMAQVPRSEARLRLLRLSRSLDGLDRLLEQFVLLRSACEELLNSETLKRLLDEALIMGNYINGDAGCGFSLDAFSQLKSLKGAANTTALHCLCASCAQDDPDFCSKLVTELGTLRSASQISLGSLNEVLQRLRGEVQSASEEFAYHSTEYQSTPALALEEVPLAPIQPLGSKLGLPCTIPPLHLQMLQAEPLAVTYEHSGEETASSRVEGNEAETPHAALRSSRTPRVSGPSGRRARSATSPGPTELTGLTLSKSPIASPRPLHRAVSRSPELAPQRQVANGRVAMPPLRLSAIDPKEIRANGTRQVSCLEEDETLSPSLRSGPVSPKVSLQLLRDGNARFATGRSRNTATNEATRKQLEITGEAPHCAIIGCADARAPLETIFDAMPGDIFALRNIGNTCTHAEGSMVGSLEFCIGKLRSRLILVLGHSHCSAVYGATQSYFDTLEARSNSQEVITASSALDGLLLDLSCVAEQAAGELGVDRSIEDVAHHAVKLNVFHTVNFLLKFSGPIREKVRSRQLEIQGAIYDLPSGRVDFLGCSPDQDEYLSSKIPLPLSVARDDSLPARGSGVRGVRTAYDGRMSAKEALEMLKEGNNRFVLGTPLAMAADDSMREALVYQGQAPHTAVLGCADSRAPVDTLFDSMPGDLFVLRNAGNTCTHAEGSMLGSLEFCACKLSTKLILVLGHTQCSALTGAAEAYLKSQDGGEDGLSSASSVSTALEGLLTSLSSVSKRTADTMSVEAELKQLVAHSVRVNVFHSIDFMLKYSMPIRELVKNGGLEIHGGIYRLETGRVDFLGPSPNQAKLLSSELHLPPSMAVLPIRTSFDEPLHPNMSLKLLKEGNERYVYGHATAKVSNCVRRALAEDGQAPHCAIIGCADSRAPLEAIFDAMPGDIFALRNAGNTCTHSEGSMLGSLEFCTSSLGTQLILVLGHTQCTAVRGATKMFLESGGPELTENKAWDALLAGLSIVAKQAATELGAYANEEAIIARATKLNIYRSINFLLQYSGIIREKVEMGELEIQGGIYDLETGQVHFLGRSPLQNEILRSDLALEKLALYAQKPAWLYVGALAGFVKLRHCALHAEKLHLHVEKLQMTCHATDRRSLWEDDRRSLRDVRKRLGACIFKGCLETQEEWEKPAVTPRCSPLLTARHETHGLSHLAACTPRSSMSARGATGVPPPTEPQAVSVFIRNVTQPSPDEKCQNRTERFQCPQKTSNGTCGIPSPLWSELGCNGTAPLEGPVSNGSREDDVASPSSTSSQTLGGARSQLHALVARGRILLKQTTQEVAEMTCALQRCERFFGGLSMDSKDGGVRLLCAAVELVTSFQQAWDEVHRDDRWVGTPAPGPTARFLPLSSVRTSARSEVSTARRRKFTPRRSFP</sequence>
<dbReference type="Gene3D" id="3.40.1050.10">
    <property type="entry name" value="Carbonic anhydrase"/>
    <property type="match status" value="3"/>
</dbReference>
<feature type="compositionally biased region" description="Polar residues" evidence="8">
    <location>
        <begin position="441"/>
        <end position="459"/>
    </location>
</feature>
<evidence type="ECO:0000256" key="4">
    <source>
        <dbReference type="ARBA" id="ARBA00022723"/>
    </source>
</evidence>
<dbReference type="PANTHER" id="PTHR11002">
    <property type="entry name" value="CARBONIC ANHYDRASE"/>
    <property type="match status" value="1"/>
</dbReference>
<evidence type="ECO:0000256" key="2">
    <source>
        <dbReference type="ARBA" id="ARBA00006217"/>
    </source>
</evidence>
<keyword evidence="11" id="KW-1185">Reference proteome</keyword>
<dbReference type="EMBL" id="CAXAMM010007113">
    <property type="protein sequence ID" value="CAK9013268.1"/>
    <property type="molecule type" value="Genomic_DNA"/>
</dbReference>
<evidence type="ECO:0000256" key="6">
    <source>
        <dbReference type="ARBA" id="ARBA00023239"/>
    </source>
</evidence>
<dbReference type="SMART" id="SM00498">
    <property type="entry name" value="FH2"/>
    <property type="match status" value="1"/>
</dbReference>
<dbReference type="EC" id="4.2.1.1" evidence="3"/>
<evidence type="ECO:0000256" key="3">
    <source>
        <dbReference type="ARBA" id="ARBA00012925"/>
    </source>
</evidence>
<dbReference type="PROSITE" id="PS51444">
    <property type="entry name" value="FH2"/>
    <property type="match status" value="1"/>
</dbReference>
<dbReference type="SMART" id="SM00947">
    <property type="entry name" value="Pro_CA"/>
    <property type="match status" value="3"/>
</dbReference>
<feature type="region of interest" description="Disordered" evidence="8">
    <location>
        <begin position="1439"/>
        <end position="1467"/>
    </location>
</feature>
<dbReference type="Pfam" id="PF00484">
    <property type="entry name" value="Pro_CA"/>
    <property type="match status" value="3"/>
</dbReference>
<feature type="compositionally biased region" description="Polar residues" evidence="8">
    <location>
        <begin position="1558"/>
        <end position="1568"/>
    </location>
</feature>
<evidence type="ECO:0000256" key="8">
    <source>
        <dbReference type="SAM" id="MobiDB-lite"/>
    </source>
</evidence>
<comment type="cofactor">
    <cofactor evidence="1">
        <name>Zn(2+)</name>
        <dbReference type="ChEBI" id="CHEBI:29105"/>
    </cofactor>
</comment>
<feature type="region of interest" description="Disordered" evidence="8">
    <location>
        <begin position="400"/>
        <end position="465"/>
    </location>
</feature>
<keyword evidence="5" id="KW-0862">Zinc</keyword>
<protein>
    <recommendedName>
        <fullName evidence="3">carbonic anhydrase</fullName>
        <ecNumber evidence="3">4.2.1.1</ecNumber>
    </recommendedName>
</protein>
<dbReference type="SUPFAM" id="SSF101447">
    <property type="entry name" value="Formin homology 2 domain (FH2 domain)"/>
    <property type="match status" value="1"/>
</dbReference>
<comment type="catalytic activity">
    <reaction evidence="7">
        <text>hydrogencarbonate + H(+) = CO2 + H2O</text>
        <dbReference type="Rhea" id="RHEA:10748"/>
        <dbReference type="ChEBI" id="CHEBI:15377"/>
        <dbReference type="ChEBI" id="CHEBI:15378"/>
        <dbReference type="ChEBI" id="CHEBI:16526"/>
        <dbReference type="ChEBI" id="CHEBI:17544"/>
        <dbReference type="EC" id="4.2.1.1"/>
    </reaction>
</comment>
<dbReference type="InterPro" id="IPR042201">
    <property type="entry name" value="FH2_Formin_sf"/>
</dbReference>
<feature type="domain" description="FH2" evidence="9">
    <location>
        <begin position="61"/>
        <end position="429"/>
    </location>
</feature>
<feature type="region of interest" description="Disordered" evidence="8">
    <location>
        <begin position="1557"/>
        <end position="1582"/>
    </location>
</feature>
<comment type="similarity">
    <text evidence="2">Belongs to the beta-class carbonic anhydrase family.</text>
</comment>
<evidence type="ECO:0000256" key="7">
    <source>
        <dbReference type="ARBA" id="ARBA00048348"/>
    </source>
</evidence>
<evidence type="ECO:0000313" key="11">
    <source>
        <dbReference type="Proteomes" id="UP001642464"/>
    </source>
</evidence>
<evidence type="ECO:0000259" key="9">
    <source>
        <dbReference type="PROSITE" id="PS51444"/>
    </source>
</evidence>
<dbReference type="Gene3D" id="1.20.58.2220">
    <property type="entry name" value="Formin, FH2 domain"/>
    <property type="match status" value="1"/>
</dbReference>
<dbReference type="Proteomes" id="UP001642464">
    <property type="component" value="Unassembled WGS sequence"/>
</dbReference>
<evidence type="ECO:0000313" key="10">
    <source>
        <dbReference type="EMBL" id="CAK9013268.1"/>
    </source>
</evidence>
<name>A0ABP0JFZ0_9DINO</name>
<keyword evidence="4" id="KW-0479">Metal-binding</keyword>
<dbReference type="Pfam" id="PF02181">
    <property type="entry name" value="FH2"/>
    <property type="match status" value="1"/>
</dbReference>
<feature type="compositionally biased region" description="Polar residues" evidence="8">
    <location>
        <begin position="1455"/>
        <end position="1464"/>
    </location>
</feature>
<comment type="caution">
    <text evidence="10">The sequence shown here is derived from an EMBL/GenBank/DDBJ whole genome shotgun (WGS) entry which is preliminary data.</text>
</comment>
<dbReference type="SUPFAM" id="SSF53056">
    <property type="entry name" value="beta-carbonic anhydrase, cab"/>
    <property type="match status" value="3"/>
</dbReference>
<accession>A0ABP0JFZ0</accession>
<feature type="compositionally biased region" description="Basic residues" evidence="8">
    <location>
        <begin position="1570"/>
        <end position="1582"/>
    </location>
</feature>
<gene>
    <name evidence="10" type="ORF">SCF082_LOCUS11860</name>
</gene>
<dbReference type="PANTHER" id="PTHR11002:SF76">
    <property type="entry name" value="CARBONIC ANHYDRASE"/>
    <property type="match status" value="1"/>
</dbReference>
<dbReference type="InterPro" id="IPR015425">
    <property type="entry name" value="FH2_Formin"/>
</dbReference>
<proteinExistence type="inferred from homology"/>
<dbReference type="InterPro" id="IPR001765">
    <property type="entry name" value="Carbonic_anhydrase"/>
</dbReference>
<keyword evidence="6" id="KW-0456">Lyase</keyword>
<organism evidence="10 11">
    <name type="scientific">Durusdinium trenchii</name>
    <dbReference type="NCBI Taxonomy" id="1381693"/>
    <lineage>
        <taxon>Eukaryota</taxon>
        <taxon>Sar</taxon>
        <taxon>Alveolata</taxon>
        <taxon>Dinophyceae</taxon>
        <taxon>Suessiales</taxon>
        <taxon>Symbiodiniaceae</taxon>
        <taxon>Durusdinium</taxon>
    </lineage>
</organism>
<feature type="compositionally biased region" description="Low complexity" evidence="8">
    <location>
        <begin position="1"/>
        <end position="19"/>
    </location>
</feature>
<feature type="compositionally biased region" description="Low complexity" evidence="8">
    <location>
        <begin position="46"/>
        <end position="55"/>
    </location>
</feature>
<reference evidence="10 11" key="1">
    <citation type="submission" date="2024-02" db="EMBL/GenBank/DDBJ databases">
        <authorList>
            <person name="Chen Y."/>
            <person name="Shah S."/>
            <person name="Dougan E. K."/>
            <person name="Thang M."/>
            <person name="Chan C."/>
        </authorList>
    </citation>
    <scope>NUCLEOTIDE SEQUENCE [LARGE SCALE GENOMIC DNA]</scope>
</reference>
<feature type="region of interest" description="Disordered" evidence="8">
    <location>
        <begin position="1"/>
        <end position="66"/>
    </location>
</feature>
<evidence type="ECO:0000256" key="5">
    <source>
        <dbReference type="ARBA" id="ARBA00022833"/>
    </source>
</evidence>
<dbReference type="InterPro" id="IPR036874">
    <property type="entry name" value="Carbonic_anhydrase_sf"/>
</dbReference>